<feature type="compositionally biased region" description="Low complexity" evidence="3">
    <location>
        <begin position="131"/>
        <end position="143"/>
    </location>
</feature>
<feature type="region of interest" description="Disordered" evidence="3">
    <location>
        <begin position="609"/>
        <end position="823"/>
    </location>
</feature>
<dbReference type="EMBL" id="JABELV010000187">
    <property type="protein sequence ID" value="KAG7528384.1"/>
    <property type="molecule type" value="Genomic_DNA"/>
</dbReference>
<feature type="region of interest" description="Disordered" evidence="3">
    <location>
        <begin position="375"/>
        <end position="497"/>
    </location>
</feature>
<dbReference type="InterPro" id="IPR000719">
    <property type="entry name" value="Prot_kinase_dom"/>
</dbReference>
<evidence type="ECO:0000313" key="5">
    <source>
        <dbReference type="EMBL" id="KAG7528384.1"/>
    </source>
</evidence>
<feature type="compositionally biased region" description="Polar residues" evidence="3">
    <location>
        <begin position="111"/>
        <end position="123"/>
    </location>
</feature>
<feature type="compositionally biased region" description="Low complexity" evidence="3">
    <location>
        <begin position="466"/>
        <end position="486"/>
    </location>
</feature>
<dbReference type="PANTHER" id="PTHR24346:SF51">
    <property type="entry name" value="PAS DOMAIN-CONTAINING SERINE_THREONINE-PROTEIN KINASE"/>
    <property type="match status" value="1"/>
</dbReference>
<dbReference type="AlphaFoldDB" id="A0A8K0NKS4"/>
<feature type="compositionally biased region" description="Polar residues" evidence="3">
    <location>
        <begin position="551"/>
        <end position="562"/>
    </location>
</feature>
<feature type="compositionally biased region" description="Polar residues" evidence="3">
    <location>
        <begin position="673"/>
        <end position="689"/>
    </location>
</feature>
<feature type="region of interest" description="Disordered" evidence="3">
    <location>
        <begin position="971"/>
        <end position="998"/>
    </location>
</feature>
<feature type="compositionally biased region" description="Low complexity" evidence="3">
    <location>
        <begin position="179"/>
        <end position="196"/>
    </location>
</feature>
<dbReference type="Gene3D" id="1.10.510.10">
    <property type="entry name" value="Transferase(Phosphotransferase) domain 1"/>
    <property type="match status" value="1"/>
</dbReference>
<dbReference type="FunFam" id="3.30.200.20:FF:000747">
    <property type="entry name" value="Unplaced genomic scaffold supercont1.2, whole genome shotgun sequence"/>
    <property type="match status" value="1"/>
</dbReference>
<evidence type="ECO:0000256" key="1">
    <source>
        <dbReference type="ARBA" id="ARBA00022741"/>
    </source>
</evidence>
<dbReference type="Proteomes" id="UP000812966">
    <property type="component" value="Unassembled WGS sequence"/>
</dbReference>
<comment type="caution">
    <text evidence="5">The sequence shown here is derived from an EMBL/GenBank/DDBJ whole genome shotgun (WGS) entry which is preliminary data.</text>
</comment>
<feature type="compositionally biased region" description="Low complexity" evidence="3">
    <location>
        <begin position="709"/>
        <end position="725"/>
    </location>
</feature>
<feature type="compositionally biased region" description="Basic and acidic residues" evidence="3">
    <location>
        <begin position="383"/>
        <end position="394"/>
    </location>
</feature>
<dbReference type="GO" id="GO:0004674">
    <property type="term" value="F:protein serine/threonine kinase activity"/>
    <property type="evidence" value="ECO:0007669"/>
    <property type="project" value="TreeGrafter"/>
</dbReference>
<evidence type="ECO:0000256" key="3">
    <source>
        <dbReference type="SAM" id="MobiDB-lite"/>
    </source>
</evidence>
<feature type="region of interest" description="Disordered" evidence="3">
    <location>
        <begin position="1"/>
        <end position="281"/>
    </location>
</feature>
<feature type="compositionally biased region" description="Basic and acidic residues" evidence="3">
    <location>
        <begin position="93"/>
        <end position="104"/>
    </location>
</feature>
<dbReference type="GO" id="GO:0005524">
    <property type="term" value="F:ATP binding"/>
    <property type="evidence" value="ECO:0007669"/>
    <property type="project" value="UniProtKB-KW"/>
</dbReference>
<keyword evidence="1" id="KW-0547">Nucleotide-binding</keyword>
<dbReference type="PROSITE" id="PS50011">
    <property type="entry name" value="PROTEIN_KINASE_DOM"/>
    <property type="match status" value="1"/>
</dbReference>
<accession>A0A8K0NKS4</accession>
<feature type="region of interest" description="Disordered" evidence="3">
    <location>
        <begin position="327"/>
        <end position="346"/>
    </location>
</feature>
<proteinExistence type="predicted"/>
<sequence>MTAKVETPRSAQSVHPSGSPSGAFSPSSHTSGPSTPGLRLNLGDLEPNDIRPHHHKRQLSASGAGFPCSGTSSLFDDFVSSSENHTGVQVKGTPHEARRDENARRPLGQRGTFSRSPSDSATFKTHRPGMSHSSSSPQLSSPRHLADILGDGSGAMIPPPSDARKHRHHVSPTRAPTISVGSAPSPAPSRSSSGGVLVSTVRDRANRGQAPRRPARSDSLSDVKGISVGSNSDDEPDRRIHTPNESAVEDEYRDSPLDNSARYYHRNPYSKSASTSPIRDPSLLLPEIPKGNNSFGPVGSLLARRRLSDSSNPLANGSLDVASASKPQVGDLLRSPSHSPTSFLKGTDINANGRLVILTPTTQEWRELGFENLRALGGQGGSSERDGERGRKTSWESADSDLTSDGYEWTGVPRRPELRTTTSADPLEPTGEDVEVPGGSGSNALGFDPANEDFDRPVVLTIPPQTSGTTSISRGGSSRASSRRSSMPNVPQSAPPLLEEGDLFARLIGMQVDERQKTRAIEAEGDDSVEIGSAGSAAMAPSEGLDIGDNTPVTISRSQSMKETGDGPKRKEKERERLFRLVGEDVEKNGIQKPLGGWGIKQIGTRGGLSALSSPGTPPANDAIASSRAVPEDRPSGLPESPTASSPVSEAPRRRIEGLHPEGKPKPAPPNRLVSTVSSIGGLSMTSTKPVAHPSPLHAVTSSIPTIVSPGESSTSETSQPSRSQSRAHSRSPTKMEPQHESQAASTQVEPVSPITSRRRQSQRLSSLAGRASQPFAFPAALPPSHPTNRKPATGLLSAFSPFTSTNGAGSKGESRPAMSREPTAQPLLSVPHYLQTSDRTDSMISIAPSTRAPSEPATPLGETAGGMGGHGINDYVIVSEAGKGAYGLVKRARQKGWDGEPMGDEVIIKYIIKSRILADCWKKHKILGPIPIEIHVMDQLRNVPFKRPPQAYPWDPLRGQTQTSSVVEEDYFSSASTTATPNSDTGETTPTARTGAVPGSSVVILSPETRPLTEGNLSSLVGGDVNPLEWHAKISAETVKNRGHPNICKMLDFFEDREFYYLVMPRFGVGLDLFDRVESAPDGLPAFEIRSLLGQLSDALRFLHANGVVHRDIKDENVVLDGQGHCQLIDFGSAAHWRPGRKWDTFSGTLDYASPEILRGEMYSGKEQDVWALGVVGYVLICGETPFLSADEAQAGLGVDSKPYAALMRRCSGPRGQEGLEADGGGKMKHAYDFVQRCLEMKPEDRPPAEALVKHRFVLGRGGWVGHRNWIQEGQA</sequence>
<dbReference type="InterPro" id="IPR008271">
    <property type="entry name" value="Ser/Thr_kinase_AS"/>
</dbReference>
<dbReference type="Pfam" id="PF00069">
    <property type="entry name" value="Pkinase"/>
    <property type="match status" value="1"/>
</dbReference>
<name>A0A8K0NKS4_9TREE</name>
<organism evidence="5 6">
    <name type="scientific">Filobasidium floriforme</name>
    <dbReference type="NCBI Taxonomy" id="5210"/>
    <lineage>
        <taxon>Eukaryota</taxon>
        <taxon>Fungi</taxon>
        <taxon>Dikarya</taxon>
        <taxon>Basidiomycota</taxon>
        <taxon>Agaricomycotina</taxon>
        <taxon>Tremellomycetes</taxon>
        <taxon>Filobasidiales</taxon>
        <taxon>Filobasidiaceae</taxon>
        <taxon>Filobasidium</taxon>
    </lineage>
</organism>
<dbReference type="GO" id="GO:0045719">
    <property type="term" value="P:negative regulation of glycogen biosynthetic process"/>
    <property type="evidence" value="ECO:0007669"/>
    <property type="project" value="TreeGrafter"/>
</dbReference>
<gene>
    <name evidence="5" type="ORF">FFLO_06200</name>
</gene>
<evidence type="ECO:0000313" key="6">
    <source>
        <dbReference type="Proteomes" id="UP000812966"/>
    </source>
</evidence>
<dbReference type="Gene3D" id="3.30.200.20">
    <property type="entry name" value="Phosphorylase Kinase, domain 1"/>
    <property type="match status" value="2"/>
</dbReference>
<feature type="compositionally biased region" description="Polar residues" evidence="3">
    <location>
        <begin position="741"/>
        <end position="756"/>
    </location>
</feature>
<dbReference type="InterPro" id="IPR011009">
    <property type="entry name" value="Kinase-like_dom_sf"/>
</dbReference>
<feature type="compositionally biased region" description="Basic and acidic residues" evidence="3">
    <location>
        <begin position="651"/>
        <end position="665"/>
    </location>
</feature>
<evidence type="ECO:0000256" key="2">
    <source>
        <dbReference type="ARBA" id="ARBA00022840"/>
    </source>
</evidence>
<dbReference type="GO" id="GO:0005829">
    <property type="term" value="C:cytosol"/>
    <property type="evidence" value="ECO:0007669"/>
    <property type="project" value="TreeGrafter"/>
</dbReference>
<keyword evidence="6" id="KW-1185">Reference proteome</keyword>
<feature type="compositionally biased region" description="Basic and acidic residues" evidence="3">
    <location>
        <begin position="563"/>
        <end position="576"/>
    </location>
</feature>
<dbReference type="SUPFAM" id="SSF56112">
    <property type="entry name" value="Protein kinase-like (PK-like)"/>
    <property type="match status" value="1"/>
</dbReference>
<feature type="region of interest" description="Disordered" evidence="3">
    <location>
        <begin position="539"/>
        <end position="576"/>
    </location>
</feature>
<dbReference type="PROSITE" id="PS00108">
    <property type="entry name" value="PROTEIN_KINASE_ST"/>
    <property type="match status" value="1"/>
</dbReference>
<evidence type="ECO:0000259" key="4">
    <source>
        <dbReference type="PROSITE" id="PS50011"/>
    </source>
</evidence>
<feature type="compositionally biased region" description="Low complexity" evidence="3">
    <location>
        <begin position="16"/>
        <end position="37"/>
    </location>
</feature>
<feature type="domain" description="Protein kinase" evidence="4">
    <location>
        <begin position="876"/>
        <end position="1259"/>
    </location>
</feature>
<protein>
    <recommendedName>
        <fullName evidence="4">Protein kinase domain-containing protein</fullName>
    </recommendedName>
</protein>
<dbReference type="SMART" id="SM00220">
    <property type="entry name" value="S_TKc"/>
    <property type="match status" value="1"/>
</dbReference>
<reference evidence="5" key="1">
    <citation type="submission" date="2020-04" db="EMBL/GenBank/DDBJ databases">
        <title>Analysis of mating type loci in Filobasidium floriforme.</title>
        <authorList>
            <person name="Nowrousian M."/>
        </authorList>
    </citation>
    <scope>NUCLEOTIDE SEQUENCE</scope>
    <source>
        <strain evidence="5">CBS 6242</strain>
    </source>
</reference>
<feature type="compositionally biased region" description="Polar residues" evidence="3">
    <location>
        <begin position="974"/>
        <end position="993"/>
    </location>
</feature>
<dbReference type="GO" id="GO:0035556">
    <property type="term" value="P:intracellular signal transduction"/>
    <property type="evidence" value="ECO:0007669"/>
    <property type="project" value="TreeGrafter"/>
</dbReference>
<keyword evidence="2" id="KW-0067">ATP-binding</keyword>
<dbReference type="PANTHER" id="PTHR24346">
    <property type="entry name" value="MAP/MICROTUBULE AFFINITY-REGULATING KINASE"/>
    <property type="match status" value="1"/>
</dbReference>
<feature type="compositionally biased region" description="Polar residues" evidence="3">
    <location>
        <begin position="69"/>
        <end position="87"/>
    </location>
</feature>
<dbReference type="GO" id="GO:0005634">
    <property type="term" value="C:nucleus"/>
    <property type="evidence" value="ECO:0007669"/>
    <property type="project" value="TreeGrafter"/>
</dbReference>